<evidence type="ECO:0000256" key="2">
    <source>
        <dbReference type="ARBA" id="ARBA00022630"/>
    </source>
</evidence>
<dbReference type="STRING" id="4572.M7ZXI7"/>
<dbReference type="EMBL" id="KD013670">
    <property type="protein sequence ID" value="EMS67893.1"/>
    <property type="molecule type" value="Genomic_DNA"/>
</dbReference>
<accession>M7ZXI7</accession>
<dbReference type="EC" id="1.-.-.-" evidence="6"/>
<dbReference type="AlphaFoldDB" id="M7ZXI7"/>
<evidence type="ECO:0000256" key="6">
    <source>
        <dbReference type="RuleBase" id="RU361177"/>
    </source>
</evidence>
<dbReference type="GO" id="GO:0050661">
    <property type="term" value="F:NADP binding"/>
    <property type="evidence" value="ECO:0007669"/>
    <property type="project" value="InterPro"/>
</dbReference>
<organism evidence="7">
    <name type="scientific">Triticum urartu</name>
    <name type="common">Red wild einkorn</name>
    <name type="synonym">Crithodium urartu</name>
    <dbReference type="NCBI Taxonomy" id="4572"/>
    <lineage>
        <taxon>Eukaryota</taxon>
        <taxon>Viridiplantae</taxon>
        <taxon>Streptophyta</taxon>
        <taxon>Embryophyta</taxon>
        <taxon>Tracheophyta</taxon>
        <taxon>Spermatophyta</taxon>
        <taxon>Magnoliopsida</taxon>
        <taxon>Liliopsida</taxon>
        <taxon>Poales</taxon>
        <taxon>Poaceae</taxon>
        <taxon>BOP clade</taxon>
        <taxon>Pooideae</taxon>
        <taxon>Triticodae</taxon>
        <taxon>Triticeae</taxon>
        <taxon>Triticinae</taxon>
        <taxon>Triticum</taxon>
    </lineage>
</organism>
<dbReference type="OMA" id="VEHWRDQ"/>
<dbReference type="PANTHER" id="PTHR23023">
    <property type="entry name" value="DIMETHYLANILINE MONOOXYGENASE"/>
    <property type="match status" value="1"/>
</dbReference>
<dbReference type="GO" id="GO:0004499">
    <property type="term" value="F:N,N-dimethylaniline monooxygenase activity"/>
    <property type="evidence" value="ECO:0007669"/>
    <property type="project" value="InterPro"/>
</dbReference>
<protein>
    <recommendedName>
        <fullName evidence="6">Flavin-containing monooxygenase</fullName>
        <ecNumber evidence="6">1.-.-.-</ecNumber>
    </recommendedName>
</protein>
<dbReference type="SUPFAM" id="SSF51905">
    <property type="entry name" value="FAD/NAD(P)-binding domain"/>
    <property type="match status" value="2"/>
</dbReference>
<proteinExistence type="inferred from homology"/>
<reference evidence="7" key="1">
    <citation type="journal article" date="2013" name="Nature">
        <title>Draft genome of the wheat A-genome progenitor Triticum urartu.</title>
        <authorList>
            <person name="Ling H.Q."/>
            <person name="Zhao S."/>
            <person name="Liu D."/>
            <person name="Wang J."/>
            <person name="Sun H."/>
            <person name="Zhang C."/>
            <person name="Fan H."/>
            <person name="Li D."/>
            <person name="Dong L."/>
            <person name="Tao Y."/>
            <person name="Gao C."/>
            <person name="Wu H."/>
            <person name="Li Y."/>
            <person name="Cui Y."/>
            <person name="Guo X."/>
            <person name="Zheng S."/>
            <person name="Wang B."/>
            <person name="Yu K."/>
            <person name="Liang Q."/>
            <person name="Yang W."/>
            <person name="Lou X."/>
            <person name="Chen J."/>
            <person name="Feng M."/>
            <person name="Jian J."/>
            <person name="Zhang X."/>
            <person name="Luo G."/>
            <person name="Jiang Y."/>
            <person name="Liu J."/>
            <person name="Wang Z."/>
            <person name="Sha Y."/>
            <person name="Zhang B."/>
            <person name="Wu H."/>
            <person name="Tang D."/>
            <person name="Shen Q."/>
            <person name="Xue P."/>
            <person name="Zou S."/>
            <person name="Wang X."/>
            <person name="Liu X."/>
            <person name="Wang F."/>
            <person name="Yang Y."/>
            <person name="An X."/>
            <person name="Dong Z."/>
            <person name="Zhang K."/>
            <person name="Zhang X."/>
            <person name="Luo M.C."/>
            <person name="Dvorak J."/>
            <person name="Tong Y."/>
            <person name="Wang J."/>
            <person name="Yang H."/>
            <person name="Li Z."/>
            <person name="Wang D."/>
            <person name="Zhang A."/>
            <person name="Wang J."/>
        </authorList>
    </citation>
    <scope>NUCLEOTIDE SEQUENCE</scope>
</reference>
<sequence length="545" mass="60419">MLDQMLRICPGRQPIKTCTEGLAYKGPGCGVMAAEFGMDFCQKLPPFLFGDAPLKDSDDEAQELSGGDTENTIFRIELNVKSRSPSIIPAVVPVTDPLRPRGKKVSSSFFIHNIALRNNSLYASLRTNLPRECMGFLDFPFVADEDSVDPRRFPGHQEVLRYLQAFARWFDLHGLIRLETELVSVRRSGDASWNVSYCRRKLAGADAGGELQEEEEQSEVFDAVVVCNGHFAEPRVAENAGIDGWPGKQLHSHSYRVPDQFHGQVVAIIGYNPSGMDISRDIAGVAKEVHVAIRAAPAGMQSTTAHANLWLHPMIDRAEEDGSVVFQDGGRGKADAIVHCTGYKYSFPFLEDDEEAGVVAVDDTRVGPLYKPVFPPRLAPRVSFIGLPFKAIPFLVFQLQSSWVAGVLSGRIELPSPKEMMQDVAAFYTDMEACGRPKRFTHDLGASMFEYKDWLVERCGLERIEEWRKAIYVAARGRGAFLHNGPMAPLIINNDEVQGETFPPGQIFVFGGFALRPIRFRAAANSLGHLEQIESYAPGHQVRGY</sequence>
<evidence type="ECO:0000256" key="3">
    <source>
        <dbReference type="ARBA" id="ARBA00022827"/>
    </source>
</evidence>
<dbReference type="PRINTS" id="PR00370">
    <property type="entry name" value="FMOXYGENASE"/>
</dbReference>
<name>M7ZXI7_TRIUA</name>
<dbReference type="InterPro" id="IPR050346">
    <property type="entry name" value="FMO-like"/>
</dbReference>
<keyword evidence="4" id="KW-0521">NADP</keyword>
<dbReference type="InterPro" id="IPR000960">
    <property type="entry name" value="Flavin_mOase"/>
</dbReference>
<evidence type="ECO:0000313" key="7">
    <source>
        <dbReference type="EMBL" id="EMS67893.1"/>
    </source>
</evidence>
<dbReference type="InterPro" id="IPR020946">
    <property type="entry name" value="Flavin_mOase-like"/>
</dbReference>
<dbReference type="GO" id="GO:0050660">
    <property type="term" value="F:flavin adenine dinucleotide binding"/>
    <property type="evidence" value="ECO:0007669"/>
    <property type="project" value="InterPro"/>
</dbReference>
<dbReference type="eggNOG" id="KOG1399">
    <property type="taxonomic scope" value="Eukaryota"/>
</dbReference>
<keyword evidence="3 6" id="KW-0274">FAD</keyword>
<gene>
    <name evidence="7" type="ORF">TRIUR3_03546</name>
</gene>
<keyword evidence="6 7" id="KW-0503">Monooxygenase</keyword>
<evidence type="ECO:0000256" key="4">
    <source>
        <dbReference type="ARBA" id="ARBA00022857"/>
    </source>
</evidence>
<evidence type="ECO:0000256" key="5">
    <source>
        <dbReference type="ARBA" id="ARBA00023002"/>
    </source>
</evidence>
<dbReference type="FunFam" id="3.50.50.60:FF:000099">
    <property type="entry name" value="Flavin-containing monooxygenase"/>
    <property type="match status" value="1"/>
</dbReference>
<dbReference type="Pfam" id="PF00743">
    <property type="entry name" value="FMO-like"/>
    <property type="match status" value="2"/>
</dbReference>
<keyword evidence="5 6" id="KW-0560">Oxidoreductase</keyword>
<dbReference type="Gene3D" id="3.50.50.60">
    <property type="entry name" value="FAD/NAD(P)-binding domain"/>
    <property type="match status" value="3"/>
</dbReference>
<comment type="cofactor">
    <cofactor evidence="6">
        <name>FAD</name>
        <dbReference type="ChEBI" id="CHEBI:57692"/>
    </cofactor>
</comment>
<evidence type="ECO:0000256" key="1">
    <source>
        <dbReference type="ARBA" id="ARBA00009183"/>
    </source>
</evidence>
<comment type="similarity">
    <text evidence="1 6">Belongs to the FMO family.</text>
</comment>
<dbReference type="InterPro" id="IPR036188">
    <property type="entry name" value="FAD/NAD-bd_sf"/>
</dbReference>
<keyword evidence="2 6" id="KW-0285">Flavoprotein</keyword>